<dbReference type="AlphaFoldDB" id="A0A6G9XU86"/>
<dbReference type="PROSITE" id="PS51257">
    <property type="entry name" value="PROKAR_LIPOPROTEIN"/>
    <property type="match status" value="1"/>
</dbReference>
<reference evidence="3 4" key="1">
    <citation type="journal article" date="2019" name="ACS Chem. Biol.">
        <title>Identification and Mobilization of a Cryptic Antibiotic Biosynthesis Gene Locus from a Human-Pathogenic Nocardia Isolate.</title>
        <authorList>
            <person name="Herisse M."/>
            <person name="Ishida K."/>
            <person name="Porter J.L."/>
            <person name="Howden B."/>
            <person name="Hertweck C."/>
            <person name="Stinear T.P."/>
            <person name="Pidot S.J."/>
        </authorList>
    </citation>
    <scope>NUCLEOTIDE SEQUENCE [LARGE SCALE GENOMIC DNA]</scope>
    <source>
        <strain evidence="3 4">AUSMDU00024985</strain>
    </source>
</reference>
<feature type="region of interest" description="Disordered" evidence="1">
    <location>
        <begin position="32"/>
        <end position="61"/>
    </location>
</feature>
<evidence type="ECO:0000256" key="2">
    <source>
        <dbReference type="SAM" id="SignalP"/>
    </source>
</evidence>
<gene>
    <name evidence="3" type="ORF">F5X71_20900</name>
</gene>
<feature type="signal peptide" evidence="2">
    <location>
        <begin position="1"/>
        <end position="27"/>
    </location>
</feature>
<feature type="chain" id="PRO_5039239432" description="DUF732 domain-containing protein" evidence="2">
    <location>
        <begin position="28"/>
        <end position="152"/>
    </location>
</feature>
<dbReference type="EMBL" id="CP046171">
    <property type="protein sequence ID" value="QIS04458.1"/>
    <property type="molecule type" value="Genomic_DNA"/>
</dbReference>
<evidence type="ECO:0000256" key="1">
    <source>
        <dbReference type="SAM" id="MobiDB-lite"/>
    </source>
</evidence>
<protein>
    <recommendedName>
        <fullName evidence="5">DUF732 domain-containing protein</fullName>
    </recommendedName>
</protein>
<feature type="compositionally biased region" description="Polar residues" evidence="1">
    <location>
        <begin position="41"/>
        <end position="55"/>
    </location>
</feature>
<proteinExistence type="predicted"/>
<sequence>MTHHRRRSGLRALLVAGALGATALVAACSDADNREPAPATPTDSSITLSMPSATAQVPDPDEVGPAAGKQLCDMMSPEIDKWRAAGAAVARVSFNGTVHNWAVRNGGLNDTVLKDRSVIDKITTENCPDVREQALEALDASDLAAALVGFGG</sequence>
<evidence type="ECO:0008006" key="5">
    <source>
        <dbReference type="Google" id="ProtNLM"/>
    </source>
</evidence>
<dbReference type="Proteomes" id="UP000501705">
    <property type="component" value="Chromosome"/>
</dbReference>
<name>A0A6G9XU86_NOCBR</name>
<accession>A0A6G9XU86</accession>
<keyword evidence="2" id="KW-0732">Signal</keyword>
<evidence type="ECO:0000313" key="4">
    <source>
        <dbReference type="Proteomes" id="UP000501705"/>
    </source>
</evidence>
<evidence type="ECO:0000313" key="3">
    <source>
        <dbReference type="EMBL" id="QIS04458.1"/>
    </source>
</evidence>
<dbReference type="RefSeq" id="WP_167463579.1">
    <property type="nucleotide sequence ID" value="NZ_CP046171.1"/>
</dbReference>
<organism evidence="3 4">
    <name type="scientific">Nocardia brasiliensis</name>
    <dbReference type="NCBI Taxonomy" id="37326"/>
    <lineage>
        <taxon>Bacteria</taxon>
        <taxon>Bacillati</taxon>
        <taxon>Actinomycetota</taxon>
        <taxon>Actinomycetes</taxon>
        <taxon>Mycobacteriales</taxon>
        <taxon>Nocardiaceae</taxon>
        <taxon>Nocardia</taxon>
    </lineage>
</organism>